<evidence type="ECO:0000256" key="1">
    <source>
        <dbReference type="ARBA" id="ARBA00012519"/>
    </source>
</evidence>
<evidence type="ECO:0000313" key="10">
    <source>
        <dbReference type="Proteomes" id="UP000298277"/>
    </source>
</evidence>
<dbReference type="EC" id="2.7.7.70" evidence="1"/>
<dbReference type="OrthoDB" id="9802794at2"/>
<keyword evidence="2 9" id="KW-0808">Transferase</keyword>
<keyword evidence="3 9" id="KW-0548">Nucleotidyltransferase</keyword>
<dbReference type="Proteomes" id="UP000298277">
    <property type="component" value="Unassembled WGS sequence"/>
</dbReference>
<reference evidence="9" key="1">
    <citation type="journal article" date="2019" name="PLoS Negl. Trop. Dis.">
        <title>Revisiting the worldwide diversity of Leptospira species in the environment.</title>
        <authorList>
            <person name="Vincent A.T."/>
            <person name="Schiettekatte O."/>
            <person name="Bourhy P."/>
            <person name="Veyrier F.J."/>
            <person name="Picardeau M."/>
        </authorList>
    </citation>
    <scope>NUCLEOTIDE SEQUENCE [LARGE SCALE GENOMIC DNA]</scope>
    <source>
        <strain evidence="9">201800299</strain>
    </source>
</reference>
<dbReference type="RefSeq" id="WP_135594138.1">
    <property type="nucleotide sequence ID" value="NZ_RQEZ01000010.1"/>
</dbReference>
<comment type="caution">
    <text evidence="9">The sequence shown here is derived from an EMBL/GenBank/DDBJ whole genome shotgun (WGS) entry which is preliminary data.</text>
</comment>
<dbReference type="EMBL" id="RQFA01000032">
    <property type="protein sequence ID" value="TGK35270.1"/>
    <property type="molecule type" value="Genomic_DNA"/>
</dbReference>
<dbReference type="AlphaFoldDB" id="A0A5F1YCI9"/>
<gene>
    <name evidence="9" type="primary">rfaE2</name>
    <name evidence="9" type="ORF">EHQ17_07485</name>
</gene>
<evidence type="ECO:0000256" key="5">
    <source>
        <dbReference type="ARBA" id="ARBA00022840"/>
    </source>
</evidence>
<protein>
    <recommendedName>
        <fullName evidence="1">D-glycero-beta-D-manno-heptose 1-phosphate adenylyltransferase</fullName>
        <ecNumber evidence="1">2.7.7.70</ecNumber>
    </recommendedName>
</protein>
<dbReference type="GO" id="GO:0005524">
    <property type="term" value="F:ATP binding"/>
    <property type="evidence" value="ECO:0007669"/>
    <property type="project" value="UniProtKB-KW"/>
</dbReference>
<evidence type="ECO:0000259" key="8">
    <source>
        <dbReference type="Pfam" id="PF01467"/>
    </source>
</evidence>
<evidence type="ECO:0000256" key="3">
    <source>
        <dbReference type="ARBA" id="ARBA00022695"/>
    </source>
</evidence>
<organism evidence="9 10">
    <name type="scientific">Leptospira gomenensis</name>
    <dbReference type="NCBI Taxonomy" id="2484974"/>
    <lineage>
        <taxon>Bacteria</taxon>
        <taxon>Pseudomonadati</taxon>
        <taxon>Spirochaetota</taxon>
        <taxon>Spirochaetia</taxon>
        <taxon>Leptospirales</taxon>
        <taxon>Leptospiraceae</taxon>
        <taxon>Leptospira</taxon>
    </lineage>
</organism>
<evidence type="ECO:0000256" key="4">
    <source>
        <dbReference type="ARBA" id="ARBA00022741"/>
    </source>
</evidence>
<dbReference type="Pfam" id="PF01467">
    <property type="entry name" value="CTP_transf_like"/>
    <property type="match status" value="1"/>
</dbReference>
<dbReference type="InterPro" id="IPR011914">
    <property type="entry name" value="RfaE_dom_II"/>
</dbReference>
<keyword evidence="6" id="KW-0119">Carbohydrate metabolism</keyword>
<evidence type="ECO:0000256" key="6">
    <source>
        <dbReference type="ARBA" id="ARBA00023277"/>
    </source>
</evidence>
<keyword evidence="10" id="KW-1185">Reference proteome</keyword>
<sequence>MTDLRNNVVPWDKVSETADRLRSEKRIVFTNGCFDLVHRGHLTYLSQARELGDFLWVGINSDVSVKRLKGEQRPVVSEDDRAILLSNLRFVDAVTIFPQDTPLELIRLVKPAIHVKGGDYSVEDLPETPLVRQFGGEVRILPFVPGNSTSLLIQKILKL</sequence>
<proteinExistence type="predicted"/>
<dbReference type="InterPro" id="IPR050385">
    <property type="entry name" value="Archaeal_FAD_synthase"/>
</dbReference>
<dbReference type="SUPFAM" id="SSF52374">
    <property type="entry name" value="Nucleotidylyl transferase"/>
    <property type="match status" value="1"/>
</dbReference>
<dbReference type="PANTHER" id="PTHR43793">
    <property type="entry name" value="FAD SYNTHASE"/>
    <property type="match status" value="1"/>
</dbReference>
<dbReference type="InterPro" id="IPR004821">
    <property type="entry name" value="Cyt_trans-like"/>
</dbReference>
<evidence type="ECO:0000256" key="2">
    <source>
        <dbReference type="ARBA" id="ARBA00022679"/>
    </source>
</evidence>
<dbReference type="PANTHER" id="PTHR43793:SF2">
    <property type="entry name" value="BIFUNCTIONAL PROTEIN HLDE"/>
    <property type="match status" value="1"/>
</dbReference>
<dbReference type="NCBIfam" id="TIGR00125">
    <property type="entry name" value="cyt_tran_rel"/>
    <property type="match status" value="1"/>
</dbReference>
<keyword evidence="5" id="KW-0067">ATP-binding</keyword>
<dbReference type="NCBIfam" id="TIGR02199">
    <property type="entry name" value="rfaE_dom_II"/>
    <property type="match status" value="1"/>
</dbReference>
<dbReference type="GO" id="GO:0016779">
    <property type="term" value="F:nucleotidyltransferase activity"/>
    <property type="evidence" value="ECO:0007669"/>
    <property type="project" value="UniProtKB-KW"/>
</dbReference>
<dbReference type="GO" id="GO:0016773">
    <property type="term" value="F:phosphotransferase activity, alcohol group as acceptor"/>
    <property type="evidence" value="ECO:0007669"/>
    <property type="project" value="InterPro"/>
</dbReference>
<comment type="catalytic activity">
    <reaction evidence="7">
        <text>D-glycero-beta-D-manno-heptose 1-phosphate + ATP + H(+) = ADP-D-glycero-beta-D-manno-heptose + diphosphate</text>
        <dbReference type="Rhea" id="RHEA:27465"/>
        <dbReference type="ChEBI" id="CHEBI:15378"/>
        <dbReference type="ChEBI" id="CHEBI:30616"/>
        <dbReference type="ChEBI" id="CHEBI:33019"/>
        <dbReference type="ChEBI" id="CHEBI:59967"/>
        <dbReference type="ChEBI" id="CHEBI:61593"/>
        <dbReference type="EC" id="2.7.7.70"/>
    </reaction>
</comment>
<accession>A0A5F1YCI9</accession>
<dbReference type="InterPro" id="IPR014729">
    <property type="entry name" value="Rossmann-like_a/b/a_fold"/>
</dbReference>
<dbReference type="GO" id="GO:0005975">
    <property type="term" value="P:carbohydrate metabolic process"/>
    <property type="evidence" value="ECO:0007669"/>
    <property type="project" value="InterPro"/>
</dbReference>
<evidence type="ECO:0000256" key="7">
    <source>
        <dbReference type="ARBA" id="ARBA00047428"/>
    </source>
</evidence>
<feature type="domain" description="Cytidyltransferase-like" evidence="8">
    <location>
        <begin position="29"/>
        <end position="139"/>
    </location>
</feature>
<keyword evidence="4" id="KW-0547">Nucleotide-binding</keyword>
<name>A0A5F1YCI9_9LEPT</name>
<dbReference type="Gene3D" id="3.40.50.620">
    <property type="entry name" value="HUPs"/>
    <property type="match status" value="1"/>
</dbReference>
<evidence type="ECO:0000313" key="9">
    <source>
        <dbReference type="EMBL" id="TGK35270.1"/>
    </source>
</evidence>